<evidence type="ECO:0000313" key="3">
    <source>
        <dbReference type="Proteomes" id="UP001529510"/>
    </source>
</evidence>
<dbReference type="EMBL" id="JAMKFB020000013">
    <property type="protein sequence ID" value="KAL0178451.1"/>
    <property type="molecule type" value="Genomic_DNA"/>
</dbReference>
<dbReference type="Pfam" id="PF03662">
    <property type="entry name" value="Glyco_hydro_79n"/>
    <property type="match status" value="1"/>
</dbReference>
<reference evidence="2 3" key="1">
    <citation type="submission" date="2024-05" db="EMBL/GenBank/DDBJ databases">
        <title>Genome sequencing and assembly of Indian major carp, Cirrhinus mrigala (Hamilton, 1822).</title>
        <authorList>
            <person name="Mohindra V."/>
            <person name="Chowdhury L.M."/>
            <person name="Lal K."/>
            <person name="Jena J.K."/>
        </authorList>
    </citation>
    <scope>NUCLEOTIDE SEQUENCE [LARGE SCALE GENOMIC DNA]</scope>
    <source>
        <strain evidence="2">CM1030</strain>
        <tissue evidence="2">Blood</tissue>
    </source>
</reference>
<dbReference type="InterPro" id="IPR017853">
    <property type="entry name" value="GH"/>
</dbReference>
<comment type="caution">
    <text evidence="2">The sequence shown here is derived from an EMBL/GenBank/DDBJ whole genome shotgun (WGS) entry which is preliminary data.</text>
</comment>
<sequence length="56" mass="6213">SLDKLYNFADCAGLHLIFGLNALHRNPDNSWNASSALSLLKYSAGKKYNISWELGN</sequence>
<evidence type="ECO:0000256" key="1">
    <source>
        <dbReference type="ARBA" id="ARBA00009800"/>
    </source>
</evidence>
<dbReference type="SUPFAM" id="SSF51445">
    <property type="entry name" value="(Trans)glycosidases"/>
    <property type="match status" value="1"/>
</dbReference>
<comment type="similarity">
    <text evidence="1">Belongs to the glycosyl hydrolase 79 family.</text>
</comment>
<dbReference type="InterPro" id="IPR005199">
    <property type="entry name" value="Glyco_hydro_79"/>
</dbReference>
<accession>A0ABD0PXC7</accession>
<feature type="non-terminal residue" evidence="2">
    <location>
        <position position="1"/>
    </location>
</feature>
<keyword evidence="3" id="KW-1185">Reference proteome</keyword>
<dbReference type="PANTHER" id="PTHR46145">
    <property type="entry name" value="HEPARANASE"/>
    <property type="match status" value="1"/>
</dbReference>
<dbReference type="AlphaFoldDB" id="A0ABD0PXC7"/>
<protein>
    <submittedName>
        <fullName evidence="2">Uncharacterized protein</fullName>
    </submittedName>
</protein>
<name>A0ABD0PXC7_CIRMR</name>
<dbReference type="Gene3D" id="3.20.20.80">
    <property type="entry name" value="Glycosidases"/>
    <property type="match status" value="1"/>
</dbReference>
<dbReference type="Proteomes" id="UP001529510">
    <property type="component" value="Unassembled WGS sequence"/>
</dbReference>
<dbReference type="PANTHER" id="PTHR46145:SF1">
    <property type="entry name" value="INACTIVE HEPARANASE-2"/>
    <property type="match status" value="1"/>
</dbReference>
<gene>
    <name evidence="2" type="ORF">M9458_027345</name>
</gene>
<feature type="non-terminal residue" evidence="2">
    <location>
        <position position="56"/>
    </location>
</feature>
<evidence type="ECO:0000313" key="2">
    <source>
        <dbReference type="EMBL" id="KAL0178451.1"/>
    </source>
</evidence>
<proteinExistence type="inferred from homology"/>
<organism evidence="2 3">
    <name type="scientific">Cirrhinus mrigala</name>
    <name type="common">Mrigala</name>
    <dbReference type="NCBI Taxonomy" id="683832"/>
    <lineage>
        <taxon>Eukaryota</taxon>
        <taxon>Metazoa</taxon>
        <taxon>Chordata</taxon>
        <taxon>Craniata</taxon>
        <taxon>Vertebrata</taxon>
        <taxon>Euteleostomi</taxon>
        <taxon>Actinopterygii</taxon>
        <taxon>Neopterygii</taxon>
        <taxon>Teleostei</taxon>
        <taxon>Ostariophysi</taxon>
        <taxon>Cypriniformes</taxon>
        <taxon>Cyprinidae</taxon>
        <taxon>Labeoninae</taxon>
        <taxon>Labeonini</taxon>
        <taxon>Cirrhinus</taxon>
    </lineage>
</organism>